<dbReference type="EMBL" id="RJLM01000001">
    <property type="protein sequence ID" value="RWX57046.1"/>
    <property type="molecule type" value="Genomic_DNA"/>
</dbReference>
<keyword evidence="3" id="KW-0238">DNA-binding</keyword>
<protein>
    <submittedName>
        <fullName evidence="6">LysR family transcriptional regulator</fullName>
    </submittedName>
</protein>
<proteinExistence type="inferred from homology"/>
<dbReference type="InterPro" id="IPR036388">
    <property type="entry name" value="WH-like_DNA-bd_sf"/>
</dbReference>
<dbReference type="Gene3D" id="1.10.10.10">
    <property type="entry name" value="Winged helix-like DNA-binding domain superfamily/Winged helix DNA-binding domain"/>
    <property type="match status" value="1"/>
</dbReference>
<dbReference type="AlphaFoldDB" id="A0A444JVF8"/>
<dbReference type="Gene3D" id="3.40.190.10">
    <property type="entry name" value="Periplasmic binding protein-like II"/>
    <property type="match status" value="2"/>
</dbReference>
<dbReference type="PROSITE" id="PS50931">
    <property type="entry name" value="HTH_LYSR"/>
    <property type="match status" value="1"/>
</dbReference>
<gene>
    <name evidence="6" type="ORF">EDI28_03125</name>
</gene>
<feature type="domain" description="HTH lysR-type" evidence="5">
    <location>
        <begin position="1"/>
        <end position="60"/>
    </location>
</feature>
<dbReference type="InterPro" id="IPR036390">
    <property type="entry name" value="WH_DNA-bd_sf"/>
</dbReference>
<reference evidence="6 7" key="1">
    <citation type="submission" date="2018-11" db="EMBL/GenBank/DDBJ databases">
        <title>Photobacterium sp. BEI247 sp. nov., a marine bacterium isolated from Yongle Blue Hole in the South China Sea.</title>
        <authorList>
            <person name="Wang X."/>
        </authorList>
    </citation>
    <scope>NUCLEOTIDE SEQUENCE [LARGE SCALE GENOMIC DNA]</scope>
    <source>
        <strain evidence="7">BEI247</strain>
    </source>
</reference>
<dbReference type="PANTHER" id="PTHR30537">
    <property type="entry name" value="HTH-TYPE TRANSCRIPTIONAL REGULATOR"/>
    <property type="match status" value="1"/>
</dbReference>
<dbReference type="GO" id="GO:0043565">
    <property type="term" value="F:sequence-specific DNA binding"/>
    <property type="evidence" value="ECO:0007669"/>
    <property type="project" value="TreeGrafter"/>
</dbReference>
<comment type="caution">
    <text evidence="6">The sequence shown here is derived from an EMBL/GenBank/DDBJ whole genome shotgun (WGS) entry which is preliminary data.</text>
</comment>
<dbReference type="SUPFAM" id="SSF46785">
    <property type="entry name" value="Winged helix' DNA-binding domain"/>
    <property type="match status" value="1"/>
</dbReference>
<evidence type="ECO:0000256" key="3">
    <source>
        <dbReference type="ARBA" id="ARBA00023125"/>
    </source>
</evidence>
<dbReference type="SUPFAM" id="SSF53850">
    <property type="entry name" value="Periplasmic binding protein-like II"/>
    <property type="match status" value="1"/>
</dbReference>
<name>A0A444JVF8_9GAMM</name>
<dbReference type="InterPro" id="IPR058163">
    <property type="entry name" value="LysR-type_TF_proteobact-type"/>
</dbReference>
<evidence type="ECO:0000313" key="7">
    <source>
        <dbReference type="Proteomes" id="UP000287563"/>
    </source>
</evidence>
<comment type="similarity">
    <text evidence="1">Belongs to the LysR transcriptional regulatory family.</text>
</comment>
<keyword evidence="7" id="KW-1185">Reference proteome</keyword>
<dbReference type="OrthoDB" id="9786526at2"/>
<keyword evidence="4" id="KW-0804">Transcription</keyword>
<evidence type="ECO:0000256" key="1">
    <source>
        <dbReference type="ARBA" id="ARBA00009437"/>
    </source>
</evidence>
<dbReference type="Proteomes" id="UP000287563">
    <property type="component" value="Unassembled WGS sequence"/>
</dbReference>
<dbReference type="GO" id="GO:0006351">
    <property type="term" value="P:DNA-templated transcription"/>
    <property type="evidence" value="ECO:0007669"/>
    <property type="project" value="TreeGrafter"/>
</dbReference>
<organism evidence="6 7">
    <name type="scientific">Photobacterium chitinilyticum</name>
    <dbReference type="NCBI Taxonomy" id="2485123"/>
    <lineage>
        <taxon>Bacteria</taxon>
        <taxon>Pseudomonadati</taxon>
        <taxon>Pseudomonadota</taxon>
        <taxon>Gammaproteobacteria</taxon>
        <taxon>Vibrionales</taxon>
        <taxon>Vibrionaceae</taxon>
        <taxon>Photobacterium</taxon>
    </lineage>
</organism>
<sequence length="296" mass="33038">MKLKLSELEVFVAVAESSSFNLAADRLDIASSVVSRSIKKLEADLETTLFNRTTRRVTLTGEGAWLLDKARHVSEDVVAIEHHFTQKHKQPRGRLTVDAASSFALHAIVPLLAEFTQLYPDVEVTLVSNDSISDLIERKVDVAIRVGLLSDSTLKARKLGVTQRGLYASPSYLKRVSYLDCITQLSKHQCLGFDQYKSLNIWPLKDDNGERLCISPQVSSNSGETLKQMAVNGLGIACLSNFTVQQELESGLLEPVLKSFWEKENIPINAVFYSERALSPRVRVFIDFLVSRIKLS</sequence>
<evidence type="ECO:0000256" key="2">
    <source>
        <dbReference type="ARBA" id="ARBA00023015"/>
    </source>
</evidence>
<keyword evidence="2" id="KW-0805">Transcription regulation</keyword>
<evidence type="ECO:0000313" key="6">
    <source>
        <dbReference type="EMBL" id="RWX57046.1"/>
    </source>
</evidence>
<dbReference type="FunFam" id="1.10.10.10:FF:000001">
    <property type="entry name" value="LysR family transcriptional regulator"/>
    <property type="match status" value="1"/>
</dbReference>
<dbReference type="Pfam" id="PF00126">
    <property type="entry name" value="HTH_1"/>
    <property type="match status" value="1"/>
</dbReference>
<evidence type="ECO:0000259" key="5">
    <source>
        <dbReference type="PROSITE" id="PS50931"/>
    </source>
</evidence>
<accession>A0A444JVF8</accession>
<dbReference type="PANTHER" id="PTHR30537:SF20">
    <property type="entry name" value="TRANSCRIPTIONAL REGULATORY PROTEIN"/>
    <property type="match status" value="1"/>
</dbReference>
<dbReference type="Pfam" id="PF03466">
    <property type="entry name" value="LysR_substrate"/>
    <property type="match status" value="1"/>
</dbReference>
<dbReference type="InterPro" id="IPR000847">
    <property type="entry name" value="LysR_HTH_N"/>
</dbReference>
<dbReference type="InterPro" id="IPR005119">
    <property type="entry name" value="LysR_subst-bd"/>
</dbReference>
<evidence type="ECO:0000256" key="4">
    <source>
        <dbReference type="ARBA" id="ARBA00023163"/>
    </source>
</evidence>
<dbReference type="RefSeq" id="WP_128782360.1">
    <property type="nucleotide sequence ID" value="NZ_JAKJSG010000018.1"/>
</dbReference>
<dbReference type="GO" id="GO:0003700">
    <property type="term" value="F:DNA-binding transcription factor activity"/>
    <property type="evidence" value="ECO:0007669"/>
    <property type="project" value="InterPro"/>
</dbReference>